<protein>
    <submittedName>
        <fullName evidence="1">Uncharacterized protein</fullName>
    </submittedName>
</protein>
<dbReference type="EMBL" id="JAVHUY010000007">
    <property type="protein sequence ID" value="MDQ7904675.1"/>
    <property type="molecule type" value="Genomic_DNA"/>
</dbReference>
<keyword evidence="2" id="KW-1185">Reference proteome</keyword>
<dbReference type="Proteomes" id="UP001230908">
    <property type="component" value="Unassembled WGS sequence"/>
</dbReference>
<name>A0ABU0ZC92_9ACTN</name>
<reference evidence="1 2" key="1">
    <citation type="submission" date="2023-08" db="EMBL/GenBank/DDBJ databases">
        <title>Phytohabitans sansha sp. nov., isolated from marine sediment.</title>
        <authorList>
            <person name="Zhao Y."/>
            <person name="Yi K."/>
        </authorList>
    </citation>
    <scope>NUCLEOTIDE SEQUENCE [LARGE SCALE GENOMIC DNA]</scope>
    <source>
        <strain evidence="1 2">ZYX-F-186</strain>
    </source>
</reference>
<evidence type="ECO:0000313" key="1">
    <source>
        <dbReference type="EMBL" id="MDQ7904675.1"/>
    </source>
</evidence>
<accession>A0ABU0ZC92</accession>
<comment type="caution">
    <text evidence="1">The sequence shown here is derived from an EMBL/GenBank/DDBJ whole genome shotgun (WGS) entry which is preliminary data.</text>
</comment>
<gene>
    <name evidence="1" type="ORF">RB614_09095</name>
</gene>
<proteinExistence type="predicted"/>
<evidence type="ECO:0000313" key="2">
    <source>
        <dbReference type="Proteomes" id="UP001230908"/>
    </source>
</evidence>
<dbReference type="RefSeq" id="WP_308711946.1">
    <property type="nucleotide sequence ID" value="NZ_JAVHUY010000007.1"/>
</dbReference>
<sequence>MQDNGNGDADADARVRALVLAAHPTGMPVGVPAVTAADLRARPRRPRRRRVWSLLW</sequence>
<organism evidence="1 2">
    <name type="scientific">Phytohabitans maris</name>
    <dbReference type="NCBI Taxonomy" id="3071409"/>
    <lineage>
        <taxon>Bacteria</taxon>
        <taxon>Bacillati</taxon>
        <taxon>Actinomycetota</taxon>
        <taxon>Actinomycetes</taxon>
        <taxon>Micromonosporales</taxon>
        <taxon>Micromonosporaceae</taxon>
    </lineage>
</organism>